<keyword evidence="11" id="KW-0325">Glycoprotein</keyword>
<evidence type="ECO:0000256" key="15">
    <source>
        <dbReference type="ARBA" id="ARBA00034104"/>
    </source>
</evidence>
<reference evidence="22" key="1">
    <citation type="submission" date="2024-01" db="EMBL/GenBank/DDBJ databases">
        <title>Genome insights into chemosensory and detoxification machineries of broad mite, Polyphagotarsonemus latus (Tarsonemidae: Acari).</title>
        <authorList>
            <person name="Muthugoundar M."/>
            <person name="P J A."/>
            <person name="Augustine N."/>
        </authorList>
    </citation>
    <scope>NUCLEOTIDE SEQUENCE</scope>
</reference>
<keyword evidence="9 19" id="KW-0472">Membrane</keyword>
<dbReference type="Pfam" id="PF00060">
    <property type="entry name" value="Lig_chan"/>
    <property type="match status" value="1"/>
</dbReference>
<feature type="transmembrane region" description="Helical" evidence="19">
    <location>
        <begin position="904"/>
        <end position="926"/>
    </location>
</feature>
<evidence type="ECO:0000256" key="7">
    <source>
        <dbReference type="ARBA" id="ARBA00023018"/>
    </source>
</evidence>
<keyword evidence="12" id="KW-0628">Postsynaptic cell membrane</keyword>
<evidence type="ECO:0000256" key="11">
    <source>
        <dbReference type="ARBA" id="ARBA00023180"/>
    </source>
</evidence>
<evidence type="ECO:0000256" key="18">
    <source>
        <dbReference type="PIRSR" id="PIRSR601508-3"/>
    </source>
</evidence>
<dbReference type="InterPro" id="IPR001828">
    <property type="entry name" value="ANF_lig-bd_rcpt"/>
</dbReference>
<dbReference type="InterPro" id="IPR028082">
    <property type="entry name" value="Peripla_BP_I"/>
</dbReference>
<dbReference type="SUPFAM" id="SSF53822">
    <property type="entry name" value="Periplasmic binding protein-like I"/>
    <property type="match status" value="1"/>
</dbReference>
<keyword evidence="14" id="KW-0407">Ion channel</keyword>
<dbReference type="Pfam" id="PF10613">
    <property type="entry name" value="Lig_chan-Glu_bd"/>
    <property type="match status" value="1"/>
</dbReference>
<evidence type="ECO:0000256" key="17">
    <source>
        <dbReference type="PIRSR" id="PIRSR601508-2"/>
    </source>
</evidence>
<feature type="disulfide bond" evidence="18">
    <location>
        <begin position="64"/>
        <end position="417"/>
    </location>
</feature>
<dbReference type="InterPro" id="IPR001320">
    <property type="entry name" value="Iontro_rcpt_C"/>
</dbReference>
<dbReference type="GO" id="GO:0045211">
    <property type="term" value="C:postsynaptic membrane"/>
    <property type="evidence" value="ECO:0007669"/>
    <property type="project" value="UniProtKB-SubCell"/>
</dbReference>
<dbReference type="GO" id="GO:0022824">
    <property type="term" value="F:transmitter-gated monoatomic ion channel activity"/>
    <property type="evidence" value="ECO:0007669"/>
    <property type="project" value="UniProtKB-ARBA"/>
</dbReference>
<name>A0AAN0LJ47_9ACAR</name>
<feature type="binding site" evidence="16">
    <location>
        <position position="772"/>
    </location>
    <ligand>
        <name>L-glutamate</name>
        <dbReference type="ChEBI" id="CHEBI:29985"/>
    </ligand>
</feature>
<evidence type="ECO:0000256" key="14">
    <source>
        <dbReference type="ARBA" id="ARBA00023303"/>
    </source>
</evidence>
<keyword evidence="2" id="KW-0813">Transport</keyword>
<evidence type="ECO:0000256" key="4">
    <source>
        <dbReference type="ARBA" id="ARBA00022692"/>
    </source>
</evidence>
<dbReference type="EMBL" id="PP155011">
    <property type="protein sequence ID" value="WRW34085.1"/>
    <property type="molecule type" value="mRNA"/>
</dbReference>
<keyword evidence="10 22" id="KW-0675">Receptor</keyword>
<feature type="binding site" evidence="16">
    <location>
        <position position="597"/>
    </location>
    <ligand>
        <name>L-glutamate</name>
        <dbReference type="ChEBI" id="CHEBI:29985"/>
    </ligand>
</feature>
<comment type="similarity">
    <text evidence="1">Belongs to the glutamate-gated ion channel (TC 1.A.10.1) family.</text>
</comment>
<evidence type="ECO:0000259" key="20">
    <source>
        <dbReference type="SMART" id="SM00079"/>
    </source>
</evidence>
<keyword evidence="6 19" id="KW-1133">Transmembrane helix</keyword>
<evidence type="ECO:0000256" key="2">
    <source>
        <dbReference type="ARBA" id="ARBA00022448"/>
    </source>
</evidence>
<feature type="site" description="Interaction with the cone snail toxin Con-ikot-ikot" evidence="17">
    <location>
        <position position="777"/>
    </location>
</feature>
<evidence type="ECO:0000256" key="12">
    <source>
        <dbReference type="ARBA" id="ARBA00023257"/>
    </source>
</evidence>
<evidence type="ECO:0000256" key="9">
    <source>
        <dbReference type="ARBA" id="ARBA00023136"/>
    </source>
</evidence>
<protein>
    <submittedName>
        <fullName evidence="22">Glutamate receptor 1</fullName>
    </submittedName>
</protein>
<dbReference type="SUPFAM" id="SSF53850">
    <property type="entry name" value="Periplasmic binding protein-like II"/>
    <property type="match status" value="1"/>
</dbReference>
<comment type="subcellular location">
    <subcellularLocation>
        <location evidence="15">Postsynaptic cell membrane</location>
        <topology evidence="15">Multi-pass membrane protein</topology>
    </subcellularLocation>
</comment>
<feature type="transmembrane region" description="Helical" evidence="19">
    <location>
        <begin position="642"/>
        <end position="663"/>
    </location>
</feature>
<dbReference type="SUPFAM" id="SSF81324">
    <property type="entry name" value="Voltage-gated potassium channels"/>
    <property type="match status" value="1"/>
</dbReference>
<evidence type="ECO:0000256" key="16">
    <source>
        <dbReference type="PIRSR" id="PIRSR601508-1"/>
    </source>
</evidence>
<evidence type="ECO:0000256" key="13">
    <source>
        <dbReference type="ARBA" id="ARBA00023286"/>
    </source>
</evidence>
<organism evidence="22">
    <name type="scientific">Polyphagotarsonemus latus</name>
    <dbReference type="NCBI Taxonomy" id="1204166"/>
    <lineage>
        <taxon>Eukaryota</taxon>
        <taxon>Metazoa</taxon>
        <taxon>Ecdysozoa</taxon>
        <taxon>Arthropoda</taxon>
        <taxon>Chelicerata</taxon>
        <taxon>Arachnida</taxon>
        <taxon>Acari</taxon>
        <taxon>Acariformes</taxon>
        <taxon>Trombidiformes</taxon>
        <taxon>Prostigmata</taxon>
        <taxon>Eleutherengona</taxon>
        <taxon>Heterostigmata</taxon>
        <taxon>Tarsonemoidea</taxon>
        <taxon>Tarsonemidae</taxon>
        <taxon>Polyphagotarsonemus</taxon>
    </lineage>
</organism>
<evidence type="ECO:0000256" key="1">
    <source>
        <dbReference type="ARBA" id="ARBA00008685"/>
    </source>
</evidence>
<sequence>MPAQFTLQQIPVGAIFMDNDIESKNSFYLAVNLYNEKNNSKFKIEPIVDLIPKNEPYIFTNHLCRQLKAGIFALITPISGDSYETLISYSNTFQLPTIHAGYSIHNTPLLTENFFVQMPKFTVFLEPHYLTAIYQLADMYNWDNVIYLYDSNQGLNKLQYLLNLLNSTRYENFLDYDLTKNTANQFVEKRELRLTAMKKITSGIEGFKFIKKFELADKESIKHVIIDCEFDVVKELIVNHVNDIYMGRRNYHFLLSSLVIDNIIRNGHKTPELFAVNITGIRLLDLDFLNKTKYSLADSPVKIIETNGINKLSKKVIPRKLNSKEINSLITILESWVKNNTALDHSLTNSQKNSFNSKPTNVKDITVKSSLMFDSVFLLAKALDRIFIDKPLVLNGNFWRDDYYINNKSDNFKGIDCSKQYPFAHWQHGRLITDYIKSTRIQGLTGEISFDKNTGIRNNYTLKAYQTLLNNRLVNMGSWSSEANQLISIQKSYQRNFQIPQIERNITYLVTSILEEPFLFLKNESNNGKKLEGNDRFEGYCKDLADLIAEKMGINYELRLVKDKKYGGIDKTSDAGWNGMVGELIKKEADLAIAPLTITSARERVIDFTKPFLSLGISIMIKKPAKKNPDIFSFMNPLSADIWYFILLSYLAVSSIIFIVSRISPNECRIEEEQNSNGDRVTKIVNEFSFCNSLWFALAALFQQGVDICPRSYAGRIAGSVWWFFTLIIISSYTANLAAFLTVERMVTPINSADDLAKQTEVEYGVLKDSSTQEFFRNSKIQVYSRMWDFMVARSHVFVETYSEGIKRVRESKGKYAFLMESTQNDYINERQPCDTMKVGRNLDAKGFGIATPLNSPLSHSLNIIVLALTESGDLTRLESKWWFDRSECKNSDSKENRKKSLTLYNVAGCFYILIAGLILALIASLCELIKNHCRTCKKK</sequence>
<dbReference type="AlphaFoldDB" id="A0AAN0LJ47"/>
<feature type="binding site" evidence="16">
    <location>
        <position position="595"/>
    </location>
    <ligand>
        <name>L-glutamate</name>
        <dbReference type="ChEBI" id="CHEBI:29985"/>
    </ligand>
</feature>
<dbReference type="SMART" id="SM00918">
    <property type="entry name" value="Lig_chan-Glu_bd"/>
    <property type="match status" value="1"/>
</dbReference>
<evidence type="ECO:0000256" key="6">
    <source>
        <dbReference type="ARBA" id="ARBA00022989"/>
    </source>
</evidence>
<dbReference type="FunFam" id="1.10.287.70:FF:000067">
    <property type="entry name" value="glutamate receptor 2 isoform X1"/>
    <property type="match status" value="1"/>
</dbReference>
<feature type="transmembrane region" description="Helical" evidence="19">
    <location>
        <begin position="684"/>
        <end position="702"/>
    </location>
</feature>
<keyword evidence="5" id="KW-0732">Signal</keyword>
<feature type="domain" description="Ionotropic glutamate receptor C-terminal" evidence="20">
    <location>
        <begin position="507"/>
        <end position="885"/>
    </location>
</feature>
<evidence type="ECO:0000313" key="22">
    <source>
        <dbReference type="EMBL" id="WRW34085.1"/>
    </source>
</evidence>
<feature type="domain" description="Ionotropic glutamate receptor L-glutamate and glycine-binding" evidence="21">
    <location>
        <begin position="517"/>
        <end position="586"/>
    </location>
</feature>
<dbReference type="InterPro" id="IPR001508">
    <property type="entry name" value="Iono_Glu_rcpt_met"/>
</dbReference>
<dbReference type="Gene3D" id="3.40.190.10">
    <property type="entry name" value="Periplasmic binding protein-like II"/>
    <property type="match status" value="3"/>
</dbReference>
<feature type="transmembrane region" description="Helical" evidence="19">
    <location>
        <begin position="722"/>
        <end position="743"/>
    </location>
</feature>
<dbReference type="Gene3D" id="3.40.50.2300">
    <property type="match status" value="2"/>
</dbReference>
<proteinExistence type="evidence at transcript level"/>
<evidence type="ECO:0000256" key="5">
    <source>
        <dbReference type="ARBA" id="ARBA00022729"/>
    </source>
</evidence>
<keyword evidence="13" id="KW-1071">Ligand-gated ion channel</keyword>
<feature type="disulfide bond" evidence="18">
    <location>
        <begin position="834"/>
        <end position="889"/>
    </location>
</feature>
<feature type="binding site" evidence="16">
    <location>
        <position position="602"/>
    </location>
    <ligand>
        <name>L-glutamate</name>
        <dbReference type="ChEBI" id="CHEBI:29985"/>
    </ligand>
</feature>
<evidence type="ECO:0000256" key="10">
    <source>
        <dbReference type="ARBA" id="ARBA00023170"/>
    </source>
</evidence>
<dbReference type="PANTHER" id="PTHR18966">
    <property type="entry name" value="IONOTROPIC GLUTAMATE RECEPTOR"/>
    <property type="match status" value="1"/>
</dbReference>
<dbReference type="SMART" id="SM00079">
    <property type="entry name" value="PBPe"/>
    <property type="match status" value="1"/>
</dbReference>
<evidence type="ECO:0000256" key="3">
    <source>
        <dbReference type="ARBA" id="ARBA00022475"/>
    </source>
</evidence>
<evidence type="ECO:0000259" key="21">
    <source>
        <dbReference type="SMART" id="SM00918"/>
    </source>
</evidence>
<dbReference type="InterPro" id="IPR019594">
    <property type="entry name" value="Glu/Gly-bd"/>
</dbReference>
<dbReference type="PRINTS" id="PR00177">
    <property type="entry name" value="NMDARECEPTOR"/>
</dbReference>
<keyword evidence="4 19" id="KW-0812">Transmembrane</keyword>
<accession>A0AAN0LJ47</accession>
<evidence type="ECO:0000256" key="8">
    <source>
        <dbReference type="ARBA" id="ARBA00023065"/>
    </source>
</evidence>
<dbReference type="Pfam" id="PF01094">
    <property type="entry name" value="ANF_receptor"/>
    <property type="match status" value="1"/>
</dbReference>
<evidence type="ECO:0000256" key="19">
    <source>
        <dbReference type="SAM" id="Phobius"/>
    </source>
</evidence>
<dbReference type="GO" id="GO:0007166">
    <property type="term" value="P:cell surface receptor signaling pathway"/>
    <property type="evidence" value="ECO:0007669"/>
    <property type="project" value="UniProtKB-ARBA"/>
</dbReference>
<dbReference type="InterPro" id="IPR015683">
    <property type="entry name" value="Ionotropic_Glu_rcpt"/>
</dbReference>
<keyword evidence="7" id="KW-0770">Synapse</keyword>
<keyword evidence="18" id="KW-1015">Disulfide bond</keyword>
<dbReference type="FunFam" id="3.40.190.10:FF:000001">
    <property type="entry name" value="Glutamate receptor ionotropic, kainate 2"/>
    <property type="match status" value="1"/>
</dbReference>
<keyword evidence="8" id="KW-0406">Ion transport</keyword>
<keyword evidence="3" id="KW-1003">Cell membrane</keyword>
<feature type="site" description="Crucial to convey clamshell closure to channel opening" evidence="17">
    <location>
        <position position="750"/>
    </location>
</feature>
<dbReference type="FunFam" id="3.40.190.10:FF:000060">
    <property type="entry name" value="Glutamate receptor ionotropic, kainate 1"/>
    <property type="match status" value="1"/>
</dbReference>
<dbReference type="Gene3D" id="1.10.287.70">
    <property type="match status" value="1"/>
</dbReference>
<feature type="binding site" evidence="16">
    <location>
        <position position="771"/>
    </location>
    <ligand>
        <name>L-glutamate</name>
        <dbReference type="ChEBI" id="CHEBI:29985"/>
    </ligand>
</feature>
<feature type="binding site" evidence="16">
    <location>
        <position position="821"/>
    </location>
    <ligand>
        <name>L-glutamate</name>
        <dbReference type="ChEBI" id="CHEBI:29985"/>
    </ligand>
</feature>